<feature type="domain" description="GGDEF" evidence="3">
    <location>
        <begin position="425"/>
        <end position="558"/>
    </location>
</feature>
<dbReference type="PANTHER" id="PTHR44757">
    <property type="entry name" value="DIGUANYLATE CYCLASE DGCP"/>
    <property type="match status" value="1"/>
</dbReference>
<dbReference type="InterPro" id="IPR052155">
    <property type="entry name" value="Biofilm_reg_signaling"/>
</dbReference>
<dbReference type="Pfam" id="PF00990">
    <property type="entry name" value="GGDEF"/>
    <property type="match status" value="1"/>
</dbReference>
<dbReference type="CDD" id="cd06225">
    <property type="entry name" value="HAMP"/>
    <property type="match status" value="1"/>
</dbReference>
<evidence type="ECO:0000313" key="4">
    <source>
        <dbReference type="EMBL" id="GLX66377.1"/>
    </source>
</evidence>
<dbReference type="PANTHER" id="PTHR44757:SF2">
    <property type="entry name" value="BIOFILM ARCHITECTURE MAINTENANCE PROTEIN MBAA"/>
    <property type="match status" value="1"/>
</dbReference>
<dbReference type="Pfam" id="PF22673">
    <property type="entry name" value="MCP-like_PDC_1"/>
    <property type="match status" value="1"/>
</dbReference>
<evidence type="ECO:0000313" key="5">
    <source>
        <dbReference type="Proteomes" id="UP001157114"/>
    </source>
</evidence>
<keyword evidence="5" id="KW-1185">Reference proteome</keyword>
<dbReference type="PROSITE" id="PS50883">
    <property type="entry name" value="EAL"/>
    <property type="match status" value="1"/>
</dbReference>
<keyword evidence="1" id="KW-0812">Transmembrane</keyword>
<dbReference type="NCBIfam" id="TIGR00254">
    <property type="entry name" value="GGDEF"/>
    <property type="match status" value="1"/>
</dbReference>
<dbReference type="SMART" id="SM00267">
    <property type="entry name" value="GGDEF"/>
    <property type="match status" value="1"/>
</dbReference>
<dbReference type="EMBL" id="BSSQ01000002">
    <property type="protein sequence ID" value="GLX66377.1"/>
    <property type="molecule type" value="Genomic_DNA"/>
</dbReference>
<dbReference type="PROSITE" id="PS50887">
    <property type="entry name" value="GGDEF"/>
    <property type="match status" value="1"/>
</dbReference>
<dbReference type="CDD" id="cd01949">
    <property type="entry name" value="GGDEF"/>
    <property type="match status" value="1"/>
</dbReference>
<keyword evidence="1" id="KW-0472">Membrane</keyword>
<dbReference type="InterPro" id="IPR029787">
    <property type="entry name" value="Nucleotide_cyclase"/>
</dbReference>
<comment type="caution">
    <text evidence="4">The sequence shown here is derived from an EMBL/GenBank/DDBJ whole genome shotgun (WGS) entry which is preliminary data.</text>
</comment>
<accession>A0ABQ6G9M3</accession>
<dbReference type="Gene3D" id="3.30.450.20">
    <property type="entry name" value="PAS domain"/>
    <property type="match status" value="2"/>
</dbReference>
<protein>
    <recommendedName>
        <fullName evidence="6">EAL domain-containing protein</fullName>
    </recommendedName>
</protein>
<evidence type="ECO:0000259" key="2">
    <source>
        <dbReference type="PROSITE" id="PS50883"/>
    </source>
</evidence>
<gene>
    <name evidence="4" type="ORF">MU1_07210</name>
</gene>
<dbReference type="InterPro" id="IPR001633">
    <property type="entry name" value="EAL_dom"/>
</dbReference>
<dbReference type="Pfam" id="PF00563">
    <property type="entry name" value="EAL"/>
    <property type="match status" value="1"/>
</dbReference>
<proteinExistence type="predicted"/>
<dbReference type="InterPro" id="IPR035919">
    <property type="entry name" value="EAL_sf"/>
</dbReference>
<dbReference type="RefSeq" id="WP_284237071.1">
    <property type="nucleotide sequence ID" value="NZ_BSSQ01000002.1"/>
</dbReference>
<organism evidence="4 5">
    <name type="scientific">Paenibacillus glycanilyticus</name>
    <dbReference type="NCBI Taxonomy" id="126569"/>
    <lineage>
        <taxon>Bacteria</taxon>
        <taxon>Bacillati</taxon>
        <taxon>Bacillota</taxon>
        <taxon>Bacilli</taxon>
        <taxon>Bacillales</taxon>
        <taxon>Paenibacillaceae</taxon>
        <taxon>Paenibacillus</taxon>
    </lineage>
</organism>
<feature type="transmembrane region" description="Helical" evidence="1">
    <location>
        <begin position="12"/>
        <end position="32"/>
    </location>
</feature>
<dbReference type="Gene3D" id="3.20.20.450">
    <property type="entry name" value="EAL domain"/>
    <property type="match status" value="1"/>
</dbReference>
<dbReference type="InterPro" id="IPR000160">
    <property type="entry name" value="GGDEF_dom"/>
</dbReference>
<keyword evidence="1" id="KW-1133">Transmembrane helix</keyword>
<dbReference type="Gene3D" id="6.10.340.10">
    <property type="match status" value="1"/>
</dbReference>
<reference evidence="4 5" key="1">
    <citation type="submission" date="2023-03" db="EMBL/GenBank/DDBJ databases">
        <title>Draft genome sequence of the bacteria which degrade cell wall of Tricholomamatutake.</title>
        <authorList>
            <person name="Konishi Y."/>
            <person name="Fukuta Y."/>
            <person name="Shirasaka N."/>
        </authorList>
    </citation>
    <scope>NUCLEOTIDE SEQUENCE [LARGE SCALE GENOMIC DNA]</scope>
    <source>
        <strain evidence="5">mu1</strain>
    </source>
</reference>
<name>A0ABQ6G9M3_9BACL</name>
<dbReference type="SUPFAM" id="SSF55073">
    <property type="entry name" value="Nucleotide cyclase"/>
    <property type="match status" value="1"/>
</dbReference>
<evidence type="ECO:0000259" key="3">
    <source>
        <dbReference type="PROSITE" id="PS50887"/>
    </source>
</evidence>
<feature type="domain" description="EAL" evidence="2">
    <location>
        <begin position="567"/>
        <end position="821"/>
    </location>
</feature>
<dbReference type="SMART" id="SM00052">
    <property type="entry name" value="EAL"/>
    <property type="match status" value="1"/>
</dbReference>
<dbReference type="InterPro" id="IPR043128">
    <property type="entry name" value="Rev_trsase/Diguanyl_cyclase"/>
</dbReference>
<feature type="transmembrane region" description="Helical" evidence="1">
    <location>
        <begin position="319"/>
        <end position="341"/>
    </location>
</feature>
<dbReference type="CDD" id="cd01948">
    <property type="entry name" value="EAL"/>
    <property type="match status" value="1"/>
</dbReference>
<dbReference type="Gene3D" id="3.30.70.270">
    <property type="match status" value="1"/>
</dbReference>
<dbReference type="Proteomes" id="UP001157114">
    <property type="component" value="Unassembled WGS sequence"/>
</dbReference>
<dbReference type="CDD" id="cd12913">
    <property type="entry name" value="PDC1_MCP_like"/>
    <property type="match status" value="1"/>
</dbReference>
<evidence type="ECO:0000256" key="1">
    <source>
        <dbReference type="SAM" id="Phobius"/>
    </source>
</evidence>
<dbReference type="SUPFAM" id="SSF141868">
    <property type="entry name" value="EAL domain-like"/>
    <property type="match status" value="1"/>
</dbReference>
<sequence>MRNIRLSIAQKLITALGALMLLSYSLMVTFYLNKLYDSSLQNGELLAQKQSISYIDEFTQSINKSLASLTTVKDALLQMRTDSVQNRSYAVHMLESVVRHNPDLIGAYTVWEPDAFDHKDAEHRSAGSYDDDTGRFIPYVLRHNDGLKTIATVDYNKQDNDGDFYRIAKQSGKFTLLDPYPYELDGKEIIVTSFILPLIDDNGRFLGIVGGDISLQTVQDKIRKIRPLNGHASIITSNNAYLANGAYPDLVRKPYEMWPGGGSISDYKQNFTTIQYTLDRYAPGQMLRMLIPIAIQDSTWHFEMVIPKSNMLTQFYSSLWSSILIGVAMLLIMSLLALLLLRKIVLENINKVIQATSAVGHEKLRLDIRTNDEFETMAHHFNRMVEFRAEAEHLIQHQATHDLVTGLPNRYGYTRYMGTKAGSKGHVTLLYIDVDRFKIINETLDYTMGDLLLKQLGKRIVEATGHAGQVYRFGGDEFMVLLDEIGHSEEASAIATRILSVIAEPIKMRGRLMYLTASIGISTRQEWTRETGDRLVKEADIALYVAKKRRNTYKLYLPMMNNVPTKEIVLESSMFEALESNQFMLHYQPKLEIGTGRIHGVEALLRWKHPEFGMVSPLEFIPIAEKTGFIILLGEWVLKTACRQVKVWEQMGMDSILVSVNMSMIQFQQRDIVASIQSIIAEAGVRPEQIELELTESIFMENPEQTLQILHELQSLGLKLSLDDFGTGYSSLSYLQNIPIHYLKLDKSFIRGIVTDIRKQKIFKSLVVIAHNLNMKVVTEGVETTEELQIIKEHKCDLMQGYLFSPPVAPDRFAELFRTSKASGE</sequence>
<evidence type="ECO:0008006" key="6">
    <source>
        <dbReference type="Google" id="ProtNLM"/>
    </source>
</evidence>